<reference evidence="2" key="2">
    <citation type="submission" date="2022-01" db="EMBL/GenBank/DDBJ databases">
        <authorList>
            <person name="Yamashiro T."/>
            <person name="Shiraishi A."/>
            <person name="Satake H."/>
            <person name="Nakayama K."/>
        </authorList>
    </citation>
    <scope>NUCLEOTIDE SEQUENCE</scope>
</reference>
<sequence>MSRHFSSKLTQISVHDLSEVAEAKGAINPPSGGSNLGYKEEAAKKSRQERTIEIVTELVERDQEFNAFMVEDRPGEQLVTLSKSVYDETIKIEATMFDGYGVIAPNSRDEDTDNEQLHISLLVDITKGAGGDMLEFVCSAWQDRLEIQKLYVFGRNGRSPRPYTGPDFRSSWFIAIRA</sequence>
<dbReference type="Pfam" id="PF02330">
    <property type="entry name" value="MAM33"/>
    <property type="match status" value="1"/>
</dbReference>
<comment type="caution">
    <text evidence="2">The sequence shown here is derived from an EMBL/GenBank/DDBJ whole genome shotgun (WGS) entry which is preliminary data.</text>
</comment>
<organism evidence="2 3">
    <name type="scientific">Tanacetum coccineum</name>
    <dbReference type="NCBI Taxonomy" id="301880"/>
    <lineage>
        <taxon>Eukaryota</taxon>
        <taxon>Viridiplantae</taxon>
        <taxon>Streptophyta</taxon>
        <taxon>Embryophyta</taxon>
        <taxon>Tracheophyta</taxon>
        <taxon>Spermatophyta</taxon>
        <taxon>Magnoliopsida</taxon>
        <taxon>eudicotyledons</taxon>
        <taxon>Gunneridae</taxon>
        <taxon>Pentapetalae</taxon>
        <taxon>asterids</taxon>
        <taxon>campanulids</taxon>
        <taxon>Asterales</taxon>
        <taxon>Asteraceae</taxon>
        <taxon>Asteroideae</taxon>
        <taxon>Anthemideae</taxon>
        <taxon>Anthemidinae</taxon>
        <taxon>Tanacetum</taxon>
    </lineage>
</organism>
<name>A0ABQ5D876_9ASTR</name>
<gene>
    <name evidence="2" type="ORF">Tco_0923718</name>
</gene>
<dbReference type="Gene3D" id="3.10.280.10">
    <property type="entry name" value="Mitochondrial glycoprotein"/>
    <property type="match status" value="1"/>
</dbReference>
<evidence type="ECO:0000256" key="1">
    <source>
        <dbReference type="SAM" id="MobiDB-lite"/>
    </source>
</evidence>
<dbReference type="PANTHER" id="PTHR10826">
    <property type="entry name" value="COMPLEMENT COMPONENT 1"/>
    <property type="match status" value="1"/>
</dbReference>
<dbReference type="InterPro" id="IPR003428">
    <property type="entry name" value="MAM33"/>
</dbReference>
<dbReference type="InterPro" id="IPR036561">
    <property type="entry name" value="MAM33_sf"/>
</dbReference>
<protein>
    <submittedName>
        <fullName evidence="2">Mitochondrial glycoprotein</fullName>
    </submittedName>
</protein>
<dbReference type="Proteomes" id="UP001151760">
    <property type="component" value="Unassembled WGS sequence"/>
</dbReference>
<evidence type="ECO:0000313" key="2">
    <source>
        <dbReference type="EMBL" id="GJT33299.1"/>
    </source>
</evidence>
<dbReference type="SUPFAM" id="SSF54529">
    <property type="entry name" value="Mitochondrial glycoprotein MAM33-like"/>
    <property type="match status" value="1"/>
</dbReference>
<dbReference type="EMBL" id="BQNB010014867">
    <property type="protein sequence ID" value="GJT33299.1"/>
    <property type="molecule type" value="Genomic_DNA"/>
</dbReference>
<reference evidence="2" key="1">
    <citation type="journal article" date="2022" name="Int. J. Mol. Sci.">
        <title>Draft Genome of Tanacetum Coccineum: Genomic Comparison of Closely Related Tanacetum-Family Plants.</title>
        <authorList>
            <person name="Yamashiro T."/>
            <person name="Shiraishi A."/>
            <person name="Nakayama K."/>
            <person name="Satake H."/>
        </authorList>
    </citation>
    <scope>NUCLEOTIDE SEQUENCE</scope>
</reference>
<proteinExistence type="predicted"/>
<dbReference type="PANTHER" id="PTHR10826:SF14">
    <property type="entry name" value="MITOCHONDRIAL GLYCOPROTEIN FAMILY PROTEIN"/>
    <property type="match status" value="1"/>
</dbReference>
<evidence type="ECO:0000313" key="3">
    <source>
        <dbReference type="Proteomes" id="UP001151760"/>
    </source>
</evidence>
<accession>A0ABQ5D876</accession>
<keyword evidence="3" id="KW-1185">Reference proteome</keyword>
<feature type="region of interest" description="Disordered" evidence="1">
    <location>
        <begin position="23"/>
        <end position="44"/>
    </location>
</feature>